<comment type="function">
    <text evidence="5">Catalyzes the phosphorylation of the 3'-hydroxyl group of dephosphocoenzyme A to form coenzyme A.</text>
</comment>
<evidence type="ECO:0000256" key="2">
    <source>
        <dbReference type="ARBA" id="ARBA00022741"/>
    </source>
</evidence>
<dbReference type="GO" id="GO:0004140">
    <property type="term" value="F:dephospho-CoA kinase activity"/>
    <property type="evidence" value="ECO:0007669"/>
    <property type="project" value="UniProtKB-EC"/>
</dbReference>
<dbReference type="SUPFAM" id="SSF52540">
    <property type="entry name" value="P-loop containing nucleoside triphosphate hydrolases"/>
    <property type="match status" value="1"/>
</dbReference>
<comment type="pathway">
    <text evidence="5">Cofactor biosynthesis; coenzyme A biosynthesis; CoA from (R)-pantothenate: step 5/5.</text>
</comment>
<evidence type="ECO:0000256" key="4">
    <source>
        <dbReference type="ARBA" id="ARBA00022993"/>
    </source>
</evidence>
<accession>A0ABV7WSH3</accession>
<name>A0ABV7WSH3_9GAMM</name>
<dbReference type="EC" id="2.7.1.24" evidence="5 6"/>
<keyword evidence="5" id="KW-0963">Cytoplasm</keyword>
<dbReference type="InterPro" id="IPR001977">
    <property type="entry name" value="Depp_CoAkinase"/>
</dbReference>
<evidence type="ECO:0000256" key="3">
    <source>
        <dbReference type="ARBA" id="ARBA00022840"/>
    </source>
</evidence>
<dbReference type="CDD" id="cd02022">
    <property type="entry name" value="DPCK"/>
    <property type="match status" value="1"/>
</dbReference>
<comment type="caution">
    <text evidence="7">The sequence shown here is derived from an EMBL/GenBank/DDBJ whole genome shotgun (WGS) entry which is preliminary data.</text>
</comment>
<keyword evidence="3 5" id="KW-0067">ATP-binding</keyword>
<proteinExistence type="inferred from homology"/>
<keyword evidence="8" id="KW-1185">Reference proteome</keyword>
<dbReference type="RefSeq" id="WP_377362528.1">
    <property type="nucleotide sequence ID" value="NZ_JBHRYN010000008.1"/>
</dbReference>
<keyword evidence="5 7" id="KW-0418">Kinase</keyword>
<comment type="catalytic activity">
    <reaction evidence="5">
        <text>3'-dephospho-CoA + ATP = ADP + CoA + H(+)</text>
        <dbReference type="Rhea" id="RHEA:18245"/>
        <dbReference type="ChEBI" id="CHEBI:15378"/>
        <dbReference type="ChEBI" id="CHEBI:30616"/>
        <dbReference type="ChEBI" id="CHEBI:57287"/>
        <dbReference type="ChEBI" id="CHEBI:57328"/>
        <dbReference type="ChEBI" id="CHEBI:456216"/>
        <dbReference type="EC" id="2.7.1.24"/>
    </reaction>
</comment>
<feature type="binding site" evidence="5">
    <location>
        <begin position="10"/>
        <end position="15"/>
    </location>
    <ligand>
        <name>ATP</name>
        <dbReference type="ChEBI" id="CHEBI:30616"/>
    </ligand>
</feature>
<dbReference type="NCBIfam" id="TIGR00152">
    <property type="entry name" value="dephospho-CoA kinase"/>
    <property type="match status" value="1"/>
</dbReference>
<dbReference type="PROSITE" id="PS51219">
    <property type="entry name" value="DPCK"/>
    <property type="match status" value="1"/>
</dbReference>
<keyword evidence="4 5" id="KW-0173">Coenzyme A biosynthesis</keyword>
<gene>
    <name evidence="5 7" type="primary">coaE</name>
    <name evidence="7" type="ORF">ACFOND_06325</name>
</gene>
<reference evidence="8" key="1">
    <citation type="journal article" date="2019" name="Int. J. Syst. Evol. Microbiol.">
        <title>The Global Catalogue of Microorganisms (GCM) 10K type strain sequencing project: providing services to taxonomists for standard genome sequencing and annotation.</title>
        <authorList>
            <consortium name="The Broad Institute Genomics Platform"/>
            <consortium name="The Broad Institute Genome Sequencing Center for Infectious Disease"/>
            <person name="Wu L."/>
            <person name="Ma J."/>
        </authorList>
    </citation>
    <scope>NUCLEOTIDE SEQUENCE [LARGE SCALE GENOMIC DNA]</scope>
    <source>
        <strain evidence="8">CECT 8288</strain>
    </source>
</reference>
<evidence type="ECO:0000313" key="8">
    <source>
        <dbReference type="Proteomes" id="UP001595710"/>
    </source>
</evidence>
<evidence type="ECO:0000313" key="7">
    <source>
        <dbReference type="EMBL" id="MFC3701254.1"/>
    </source>
</evidence>
<dbReference type="PANTHER" id="PTHR10695">
    <property type="entry name" value="DEPHOSPHO-COA KINASE-RELATED"/>
    <property type="match status" value="1"/>
</dbReference>
<evidence type="ECO:0000256" key="1">
    <source>
        <dbReference type="ARBA" id="ARBA00009018"/>
    </source>
</evidence>
<organism evidence="7 8">
    <name type="scientific">Reinekea marina</name>
    <dbReference type="NCBI Taxonomy" id="1310421"/>
    <lineage>
        <taxon>Bacteria</taxon>
        <taxon>Pseudomonadati</taxon>
        <taxon>Pseudomonadota</taxon>
        <taxon>Gammaproteobacteria</taxon>
        <taxon>Oceanospirillales</taxon>
        <taxon>Saccharospirillaceae</taxon>
        <taxon>Reinekea</taxon>
    </lineage>
</organism>
<protein>
    <recommendedName>
        <fullName evidence="5 6">Dephospho-CoA kinase</fullName>
        <ecNumber evidence="5 6">2.7.1.24</ecNumber>
    </recommendedName>
    <alternativeName>
        <fullName evidence="5">Dephosphocoenzyme A kinase</fullName>
    </alternativeName>
</protein>
<dbReference type="Gene3D" id="3.40.50.300">
    <property type="entry name" value="P-loop containing nucleotide triphosphate hydrolases"/>
    <property type="match status" value="1"/>
</dbReference>
<dbReference type="Proteomes" id="UP001595710">
    <property type="component" value="Unassembled WGS sequence"/>
</dbReference>
<evidence type="ECO:0000256" key="6">
    <source>
        <dbReference type="NCBIfam" id="TIGR00152"/>
    </source>
</evidence>
<dbReference type="EMBL" id="JBHRYN010000008">
    <property type="protein sequence ID" value="MFC3701254.1"/>
    <property type="molecule type" value="Genomic_DNA"/>
</dbReference>
<evidence type="ECO:0000256" key="5">
    <source>
        <dbReference type="HAMAP-Rule" id="MF_00376"/>
    </source>
</evidence>
<dbReference type="Pfam" id="PF01121">
    <property type="entry name" value="CoaE"/>
    <property type="match status" value="1"/>
</dbReference>
<comment type="similarity">
    <text evidence="1 5">Belongs to the CoaE family.</text>
</comment>
<sequence>MIVGLTGGIASGKSTAVELFSKLDTPFVDADVVAREVVEPGTPALGSIVNRFGEQILTSEGHLNRAALREIIFSDTSHKHWLEQLLHPLIRESMLSQLEAFNAPYVLLVAPLLFENKLETLCAKTVTLDIPEHIQLERACNRDGSSEATIQSIITSQIPRKDRLEKADFILDNSRDEAYLATQVTALHHLLLLQAQL</sequence>
<comment type="subcellular location">
    <subcellularLocation>
        <location evidence="5">Cytoplasm</location>
    </subcellularLocation>
</comment>
<keyword evidence="2 5" id="KW-0547">Nucleotide-binding</keyword>
<dbReference type="HAMAP" id="MF_00376">
    <property type="entry name" value="Dephospho_CoA_kinase"/>
    <property type="match status" value="1"/>
</dbReference>
<dbReference type="InterPro" id="IPR027417">
    <property type="entry name" value="P-loop_NTPase"/>
</dbReference>
<keyword evidence="5 7" id="KW-0808">Transferase</keyword>
<dbReference type="PANTHER" id="PTHR10695:SF46">
    <property type="entry name" value="BIFUNCTIONAL COENZYME A SYNTHASE-RELATED"/>
    <property type="match status" value="1"/>
</dbReference>